<dbReference type="SUPFAM" id="SSF46938">
    <property type="entry name" value="CRAL/TRIO N-terminal domain"/>
    <property type="match status" value="1"/>
</dbReference>
<dbReference type="InterPro" id="IPR036865">
    <property type="entry name" value="CRAL-TRIO_dom_sf"/>
</dbReference>
<dbReference type="Proteomes" id="UP001233999">
    <property type="component" value="Unassembled WGS sequence"/>
</dbReference>
<name>A0AAD7ZME7_DIPPU</name>
<dbReference type="CDD" id="cd00170">
    <property type="entry name" value="SEC14"/>
    <property type="match status" value="1"/>
</dbReference>
<organism evidence="2 3">
    <name type="scientific">Diploptera punctata</name>
    <name type="common">Pacific beetle cockroach</name>
    <dbReference type="NCBI Taxonomy" id="6984"/>
    <lineage>
        <taxon>Eukaryota</taxon>
        <taxon>Metazoa</taxon>
        <taxon>Ecdysozoa</taxon>
        <taxon>Arthropoda</taxon>
        <taxon>Hexapoda</taxon>
        <taxon>Insecta</taxon>
        <taxon>Pterygota</taxon>
        <taxon>Neoptera</taxon>
        <taxon>Polyneoptera</taxon>
        <taxon>Dictyoptera</taxon>
        <taxon>Blattodea</taxon>
        <taxon>Blaberoidea</taxon>
        <taxon>Blaberidae</taxon>
        <taxon>Diplopterinae</taxon>
        <taxon>Diploptera</taxon>
    </lineage>
</organism>
<evidence type="ECO:0000259" key="1">
    <source>
        <dbReference type="PROSITE" id="PS50191"/>
    </source>
</evidence>
<reference evidence="2" key="2">
    <citation type="submission" date="2023-05" db="EMBL/GenBank/DDBJ databases">
        <authorList>
            <person name="Fouks B."/>
        </authorList>
    </citation>
    <scope>NUCLEOTIDE SEQUENCE</scope>
    <source>
        <strain evidence="2">Stay&amp;Tobe</strain>
        <tissue evidence="2">Testes</tissue>
    </source>
</reference>
<comment type="caution">
    <text evidence="2">The sequence shown here is derived from an EMBL/GenBank/DDBJ whole genome shotgun (WGS) entry which is preliminary data.</text>
</comment>
<dbReference type="Pfam" id="PF00650">
    <property type="entry name" value="CRAL_TRIO"/>
    <property type="match status" value="1"/>
</dbReference>
<feature type="domain" description="CRAL-TRIO" evidence="1">
    <location>
        <begin position="158"/>
        <end position="255"/>
    </location>
</feature>
<dbReference type="PANTHER" id="PTHR10174">
    <property type="entry name" value="ALPHA-TOCOPHEROL TRANSFER PROTEIN-RELATED"/>
    <property type="match status" value="1"/>
</dbReference>
<gene>
    <name evidence="2" type="ORF">L9F63_022587</name>
</gene>
<dbReference type="Gene3D" id="3.40.525.10">
    <property type="entry name" value="CRAL-TRIO lipid binding domain"/>
    <property type="match status" value="1"/>
</dbReference>
<dbReference type="EMBL" id="JASPKZ010007680">
    <property type="protein sequence ID" value="KAJ9583065.1"/>
    <property type="molecule type" value="Genomic_DNA"/>
</dbReference>
<dbReference type="PRINTS" id="PR00180">
    <property type="entry name" value="CRETINALDHBP"/>
</dbReference>
<dbReference type="GO" id="GO:1902936">
    <property type="term" value="F:phosphatidylinositol bisphosphate binding"/>
    <property type="evidence" value="ECO:0007669"/>
    <property type="project" value="TreeGrafter"/>
</dbReference>
<dbReference type="SMART" id="SM00516">
    <property type="entry name" value="SEC14"/>
    <property type="match status" value="1"/>
</dbReference>
<dbReference type="InterPro" id="IPR001251">
    <property type="entry name" value="CRAL-TRIO_dom"/>
</dbReference>
<sequence>MSNELLELPSDELKQKMWDEFGLNKDRIQESVQKLKDWLQQQPHLPDDDVDTRLERFLLNCKNSMENTKSTLDLYYTLKALTPDYMTGWDTNQDWFHKLYSISYIYPVRQLTSEGDRVTIVGLLNSDATHFDLINLAKISFMLMEMRTCDDYWRSNILVIDLKNYSMGHVPKFTLPLIRKFEIILMKGYKYRLKSAHLLNVPPFAEFVINMVKSVLKPKIAARIQTHGSDLAELYKQVPKHLLPSDFGGDGEEIVKHNEMWKRKLEENKEWILERENMKSDEKRRPGKVLETGDIFGFEGSFRKLDLD</sequence>
<dbReference type="InterPro" id="IPR036273">
    <property type="entry name" value="CRAL/TRIO_N_dom_sf"/>
</dbReference>
<dbReference type="SUPFAM" id="SSF52087">
    <property type="entry name" value="CRAL/TRIO domain"/>
    <property type="match status" value="1"/>
</dbReference>
<proteinExistence type="predicted"/>
<dbReference type="PANTHER" id="PTHR10174:SF224">
    <property type="entry name" value="RETINOL-BINDING PROTEIN PINTA"/>
    <property type="match status" value="1"/>
</dbReference>
<dbReference type="GO" id="GO:0016020">
    <property type="term" value="C:membrane"/>
    <property type="evidence" value="ECO:0007669"/>
    <property type="project" value="TreeGrafter"/>
</dbReference>
<dbReference type="PROSITE" id="PS50191">
    <property type="entry name" value="CRAL_TRIO"/>
    <property type="match status" value="1"/>
</dbReference>
<evidence type="ECO:0000313" key="3">
    <source>
        <dbReference type="Proteomes" id="UP001233999"/>
    </source>
</evidence>
<evidence type="ECO:0000313" key="2">
    <source>
        <dbReference type="EMBL" id="KAJ9583065.1"/>
    </source>
</evidence>
<keyword evidence="3" id="KW-1185">Reference proteome</keyword>
<dbReference type="AlphaFoldDB" id="A0AAD7ZME7"/>
<reference evidence="2" key="1">
    <citation type="journal article" date="2023" name="IScience">
        <title>Live-bearing cockroach genome reveals convergent evolutionary mechanisms linked to viviparity in insects and beyond.</title>
        <authorList>
            <person name="Fouks B."/>
            <person name="Harrison M.C."/>
            <person name="Mikhailova A.A."/>
            <person name="Marchal E."/>
            <person name="English S."/>
            <person name="Carruthers M."/>
            <person name="Jennings E.C."/>
            <person name="Chiamaka E.L."/>
            <person name="Frigard R.A."/>
            <person name="Pippel M."/>
            <person name="Attardo G.M."/>
            <person name="Benoit J.B."/>
            <person name="Bornberg-Bauer E."/>
            <person name="Tobe S.S."/>
        </authorList>
    </citation>
    <scope>NUCLEOTIDE SEQUENCE</scope>
    <source>
        <strain evidence="2">Stay&amp;Tobe</strain>
    </source>
</reference>
<protein>
    <recommendedName>
        <fullName evidence="1">CRAL-TRIO domain-containing protein</fullName>
    </recommendedName>
</protein>
<accession>A0AAD7ZME7</accession>